<dbReference type="InterPro" id="IPR050306">
    <property type="entry name" value="PfkB_Carbo_kinase"/>
</dbReference>
<feature type="domain" description="Carbohydrate kinase PfkB" evidence="6">
    <location>
        <begin position="6"/>
        <end position="119"/>
    </location>
</feature>
<evidence type="ECO:0000256" key="4">
    <source>
        <dbReference type="ARBA" id="ARBA00022777"/>
    </source>
</evidence>
<keyword evidence="3" id="KW-0547">Nucleotide-binding</keyword>
<dbReference type="InterPro" id="IPR023314">
    <property type="entry name" value="Myo_inos_IolC-like_sf"/>
</dbReference>
<evidence type="ECO:0000313" key="8">
    <source>
        <dbReference type="Proteomes" id="UP001164761"/>
    </source>
</evidence>
<keyword evidence="4 7" id="KW-0418">Kinase</keyword>
<proteinExistence type="inferred from homology"/>
<dbReference type="Gene3D" id="3.40.1190.20">
    <property type="match status" value="1"/>
</dbReference>
<gene>
    <name evidence="7" type="ORF">NZD89_15860</name>
</gene>
<accession>A0ABY6ZAH3</accession>
<keyword evidence="8" id="KW-1185">Reference proteome</keyword>
<evidence type="ECO:0000256" key="5">
    <source>
        <dbReference type="ARBA" id="ARBA00022840"/>
    </source>
</evidence>
<dbReference type="EMBL" id="CP104067">
    <property type="protein sequence ID" value="WAH39874.1"/>
    <property type="molecule type" value="Genomic_DNA"/>
</dbReference>
<evidence type="ECO:0000256" key="2">
    <source>
        <dbReference type="ARBA" id="ARBA00022679"/>
    </source>
</evidence>
<dbReference type="RefSeq" id="WP_268003772.1">
    <property type="nucleotide sequence ID" value="NZ_BSUT01000001.1"/>
</dbReference>
<dbReference type="Pfam" id="PF00294">
    <property type="entry name" value="PfkB"/>
    <property type="match status" value="1"/>
</dbReference>
<name>A0ABY6ZAH3_9BACL</name>
<evidence type="ECO:0000259" key="6">
    <source>
        <dbReference type="Pfam" id="PF00294"/>
    </source>
</evidence>
<dbReference type="PANTHER" id="PTHR43085:SF1">
    <property type="entry name" value="PSEUDOURIDINE KINASE-RELATED"/>
    <property type="match status" value="1"/>
</dbReference>
<dbReference type="GO" id="GO:0016301">
    <property type="term" value="F:kinase activity"/>
    <property type="evidence" value="ECO:0007669"/>
    <property type="project" value="UniProtKB-KW"/>
</dbReference>
<comment type="similarity">
    <text evidence="1">Belongs to the carbohydrate kinase PfkB family.</text>
</comment>
<sequence>MTGHPYVVTIGEILVEIMRSQVNVPLHRSGEFLGPYPSGAPAIFIDAIAKLGIGAGMIGCVGDDDFGRCVRDRLSDDGVDVSQVQVRKDKTTGVAFVTYFENGDRKFLFHIADAAAAADSGRAIRRQLA</sequence>
<protein>
    <submittedName>
        <fullName evidence="7">PfkB family carbohydrate kinase</fullName>
    </submittedName>
</protein>
<keyword evidence="2" id="KW-0808">Transferase</keyword>
<dbReference type="SUPFAM" id="SSF53613">
    <property type="entry name" value="Ribokinase-like"/>
    <property type="match status" value="1"/>
</dbReference>
<organism evidence="7 8">
    <name type="scientific">Alicyclobacillus fastidiosus</name>
    <dbReference type="NCBI Taxonomy" id="392011"/>
    <lineage>
        <taxon>Bacteria</taxon>
        <taxon>Bacillati</taxon>
        <taxon>Bacillota</taxon>
        <taxon>Bacilli</taxon>
        <taxon>Bacillales</taxon>
        <taxon>Alicyclobacillaceae</taxon>
        <taxon>Alicyclobacillus</taxon>
    </lineage>
</organism>
<reference evidence="7" key="1">
    <citation type="submission" date="2022-08" db="EMBL/GenBank/DDBJ databases">
        <title>Alicyclobacillus fastidiosus DSM 17978, complete genome.</title>
        <authorList>
            <person name="Wang Q."/>
            <person name="Cai R."/>
            <person name="Wang Z."/>
        </authorList>
    </citation>
    <scope>NUCLEOTIDE SEQUENCE</scope>
    <source>
        <strain evidence="7">DSM 17978</strain>
    </source>
</reference>
<keyword evidence="5" id="KW-0067">ATP-binding</keyword>
<dbReference type="InterPro" id="IPR011611">
    <property type="entry name" value="PfkB_dom"/>
</dbReference>
<dbReference type="PANTHER" id="PTHR43085">
    <property type="entry name" value="HEXOKINASE FAMILY MEMBER"/>
    <property type="match status" value="1"/>
</dbReference>
<evidence type="ECO:0000313" key="7">
    <source>
        <dbReference type="EMBL" id="WAH39874.1"/>
    </source>
</evidence>
<evidence type="ECO:0000256" key="1">
    <source>
        <dbReference type="ARBA" id="ARBA00010688"/>
    </source>
</evidence>
<evidence type="ECO:0000256" key="3">
    <source>
        <dbReference type="ARBA" id="ARBA00022741"/>
    </source>
</evidence>
<dbReference type="Gene3D" id="2.20.150.10">
    <property type="entry name" value="putative 5-dehydro-2- deoxygluconokinase"/>
    <property type="match status" value="1"/>
</dbReference>
<dbReference type="InterPro" id="IPR029056">
    <property type="entry name" value="Ribokinase-like"/>
</dbReference>
<dbReference type="Proteomes" id="UP001164761">
    <property type="component" value="Chromosome"/>
</dbReference>